<proteinExistence type="inferred from homology"/>
<evidence type="ECO:0000313" key="11">
    <source>
        <dbReference type="Proteomes" id="UP000799436"/>
    </source>
</evidence>
<dbReference type="GO" id="GO:0003735">
    <property type="term" value="F:structural constituent of ribosome"/>
    <property type="evidence" value="ECO:0007669"/>
    <property type="project" value="InterPro"/>
</dbReference>
<dbReference type="Proteomes" id="UP000799436">
    <property type="component" value="Unassembled WGS sequence"/>
</dbReference>
<dbReference type="Gene3D" id="3.90.79.10">
    <property type="entry name" value="Nucleoside Triphosphate Pyrophosphohydrolase"/>
    <property type="match status" value="1"/>
</dbReference>
<dbReference type="CDD" id="cd04661">
    <property type="entry name" value="NUDIX_MRP_L46"/>
    <property type="match status" value="1"/>
</dbReference>
<keyword evidence="6" id="KW-0687">Ribonucleoprotein</keyword>
<organism evidence="10 11">
    <name type="scientific">Teratosphaeria nubilosa</name>
    <dbReference type="NCBI Taxonomy" id="161662"/>
    <lineage>
        <taxon>Eukaryota</taxon>
        <taxon>Fungi</taxon>
        <taxon>Dikarya</taxon>
        <taxon>Ascomycota</taxon>
        <taxon>Pezizomycotina</taxon>
        <taxon>Dothideomycetes</taxon>
        <taxon>Dothideomycetidae</taxon>
        <taxon>Mycosphaerellales</taxon>
        <taxon>Teratosphaeriaceae</taxon>
        <taxon>Teratosphaeria</taxon>
    </lineage>
</organism>
<evidence type="ECO:0000256" key="1">
    <source>
        <dbReference type="ARBA" id="ARBA00004173"/>
    </source>
</evidence>
<dbReference type="AlphaFoldDB" id="A0A6G1KY82"/>
<accession>A0A6G1KY82</accession>
<protein>
    <recommendedName>
        <fullName evidence="7">Large ribosomal subunit protein mL46</fullName>
    </recommendedName>
</protein>
<keyword evidence="5" id="KW-0496">Mitochondrion</keyword>
<feature type="region of interest" description="Disordered" evidence="8">
    <location>
        <begin position="27"/>
        <end position="65"/>
    </location>
</feature>
<dbReference type="OrthoDB" id="414075at2759"/>
<evidence type="ECO:0000256" key="4">
    <source>
        <dbReference type="ARBA" id="ARBA00022980"/>
    </source>
</evidence>
<evidence type="ECO:0000313" key="10">
    <source>
        <dbReference type="EMBL" id="KAF2765118.1"/>
    </source>
</evidence>
<dbReference type="PANTHER" id="PTHR13124">
    <property type="entry name" value="39S RIBOSOMAL PROTEIN L46, MITOCHONDRIAL PRECURSOR-RELATED"/>
    <property type="match status" value="1"/>
</dbReference>
<evidence type="ECO:0000256" key="6">
    <source>
        <dbReference type="ARBA" id="ARBA00023274"/>
    </source>
</evidence>
<dbReference type="Pfam" id="PF11788">
    <property type="entry name" value="MRP-L46"/>
    <property type="match status" value="1"/>
</dbReference>
<dbReference type="PANTHER" id="PTHR13124:SF12">
    <property type="entry name" value="LARGE RIBOSOMAL SUBUNIT PROTEIN ML46"/>
    <property type="match status" value="1"/>
</dbReference>
<evidence type="ECO:0000256" key="8">
    <source>
        <dbReference type="SAM" id="MobiDB-lite"/>
    </source>
</evidence>
<gene>
    <name evidence="10" type="ORF">EJ03DRAFT_319962</name>
</gene>
<name>A0A6G1KY82_9PEZI</name>
<evidence type="ECO:0000256" key="5">
    <source>
        <dbReference type="ARBA" id="ARBA00023128"/>
    </source>
</evidence>
<dbReference type="InterPro" id="IPR040008">
    <property type="entry name" value="Ribosomal_mL46"/>
</dbReference>
<keyword evidence="4" id="KW-0689">Ribosomal protein</keyword>
<evidence type="ECO:0000259" key="9">
    <source>
        <dbReference type="Pfam" id="PF11788"/>
    </source>
</evidence>
<dbReference type="EMBL" id="ML995900">
    <property type="protein sequence ID" value="KAF2765118.1"/>
    <property type="molecule type" value="Genomic_DNA"/>
</dbReference>
<sequence>MNAGQKSARRVAGASEHICTSCRHRLAHQQPRRHAGTATAAAAATSSEASPPPPHASNHIPPVTSTAPRKAYQVKAAPVLSRPPLITRDLTSFEKAFYLYQKRLNERLALPFTRYFYYKRATPAGNEWKRKIRARKTPARDIGVYNAYSDEGWNDEVLVGDRTAEPDTAVEALVRDAEGKDIVEGEKVGDADTGGEAVTGDAKVGEGQRRAVSKVVVDRPMPRVTEADHKSDLTSLNRKLDRSLYLLVKNREEQWRFPEDRVWGKENLAQAAERVLIQSAGLNMNTWLVGAHPVGHYIRHFYLPSPPTPSSAQTGILTKLTGNPLREEFGEKVFFMKARIMTGQADVSKSVFGDTEFVWLTKEEVRERVHGNYWSGIRNMLAER</sequence>
<reference evidence="10" key="1">
    <citation type="journal article" date="2020" name="Stud. Mycol.">
        <title>101 Dothideomycetes genomes: a test case for predicting lifestyles and emergence of pathogens.</title>
        <authorList>
            <person name="Haridas S."/>
            <person name="Albert R."/>
            <person name="Binder M."/>
            <person name="Bloem J."/>
            <person name="Labutti K."/>
            <person name="Salamov A."/>
            <person name="Andreopoulos B."/>
            <person name="Baker S."/>
            <person name="Barry K."/>
            <person name="Bills G."/>
            <person name="Bluhm B."/>
            <person name="Cannon C."/>
            <person name="Castanera R."/>
            <person name="Culley D."/>
            <person name="Daum C."/>
            <person name="Ezra D."/>
            <person name="Gonzalez J."/>
            <person name="Henrissat B."/>
            <person name="Kuo A."/>
            <person name="Liang C."/>
            <person name="Lipzen A."/>
            <person name="Lutzoni F."/>
            <person name="Magnuson J."/>
            <person name="Mondo S."/>
            <person name="Nolan M."/>
            <person name="Ohm R."/>
            <person name="Pangilinan J."/>
            <person name="Park H.-J."/>
            <person name="Ramirez L."/>
            <person name="Alfaro M."/>
            <person name="Sun H."/>
            <person name="Tritt A."/>
            <person name="Yoshinaga Y."/>
            <person name="Zwiers L.-H."/>
            <person name="Turgeon B."/>
            <person name="Goodwin S."/>
            <person name="Spatafora J."/>
            <person name="Crous P."/>
            <person name="Grigoriev I."/>
        </authorList>
    </citation>
    <scope>NUCLEOTIDE SEQUENCE</scope>
    <source>
        <strain evidence="10">CBS 116005</strain>
    </source>
</reference>
<feature type="domain" description="Large ribosomal subunit protein mL46 N-terminal" evidence="9">
    <location>
        <begin position="72"/>
        <end position="228"/>
    </location>
</feature>
<dbReference type="InterPro" id="IPR033650">
    <property type="entry name" value="Ribosomal_mL46_NUDIX"/>
</dbReference>
<keyword evidence="3" id="KW-0809">Transit peptide</keyword>
<evidence type="ECO:0000256" key="3">
    <source>
        <dbReference type="ARBA" id="ARBA00022946"/>
    </source>
</evidence>
<keyword evidence="11" id="KW-1185">Reference proteome</keyword>
<dbReference type="GO" id="GO:0005762">
    <property type="term" value="C:mitochondrial large ribosomal subunit"/>
    <property type="evidence" value="ECO:0007669"/>
    <property type="project" value="TreeGrafter"/>
</dbReference>
<dbReference type="InterPro" id="IPR021757">
    <property type="entry name" value="Ribosomal_mL46_N"/>
</dbReference>
<evidence type="ECO:0000256" key="2">
    <source>
        <dbReference type="ARBA" id="ARBA00009070"/>
    </source>
</evidence>
<comment type="similarity">
    <text evidence="2">Belongs to the mitochondrion-specific ribosomal protein mL46 family.</text>
</comment>
<comment type="subcellular location">
    <subcellularLocation>
        <location evidence="1">Mitochondrion</location>
    </subcellularLocation>
</comment>
<evidence type="ECO:0000256" key="7">
    <source>
        <dbReference type="ARBA" id="ARBA00035190"/>
    </source>
</evidence>
<feature type="compositionally biased region" description="Low complexity" evidence="8">
    <location>
        <begin position="36"/>
        <end position="49"/>
    </location>
</feature>